<dbReference type="FunFam" id="2.40.420.20:FF:000001">
    <property type="entry name" value="Efflux RND transporter periplasmic adaptor subunit"/>
    <property type="match status" value="1"/>
</dbReference>
<evidence type="ECO:0000256" key="2">
    <source>
        <dbReference type="ARBA" id="ARBA00009477"/>
    </source>
</evidence>
<feature type="signal peptide" evidence="4">
    <location>
        <begin position="1"/>
        <end position="40"/>
    </location>
</feature>
<feature type="domain" description="Multidrug resistance protein MdtA-like beta-barrel" evidence="7">
    <location>
        <begin position="228"/>
        <end position="318"/>
    </location>
</feature>
<dbReference type="Gene3D" id="2.40.30.170">
    <property type="match status" value="1"/>
</dbReference>
<dbReference type="InterPro" id="IPR058627">
    <property type="entry name" value="MdtA-like_C"/>
</dbReference>
<evidence type="ECO:0000256" key="1">
    <source>
        <dbReference type="ARBA" id="ARBA00004196"/>
    </source>
</evidence>
<dbReference type="Gene3D" id="2.40.50.100">
    <property type="match status" value="1"/>
</dbReference>
<feature type="domain" description="Multidrug resistance protein MdtA-like barrel-sandwich hybrid" evidence="6">
    <location>
        <begin position="81"/>
        <end position="224"/>
    </location>
</feature>
<dbReference type="PANTHER" id="PTHR30158:SF3">
    <property type="entry name" value="MULTIDRUG EFFLUX PUMP SUBUNIT ACRA-RELATED"/>
    <property type="match status" value="1"/>
</dbReference>
<dbReference type="Pfam" id="PF25944">
    <property type="entry name" value="Beta-barrel_RND"/>
    <property type="match status" value="1"/>
</dbReference>
<sequence>MPQLRDASGTPYLRATTTRRVLSLAAISAAVLLVSACGKADGQAAGAGGPKPPPVEVGVVTATPGDVGLITELPGRVEASRVAQVRARAAGILQQRVFKEGSDVKAGQVLFRIDPAPYAAAAESARASLAKAQANLAQASAQAERYRPLVAANAISKQDFVNAEAAEKQAQADVAAAKAAVRTADINLSYASVTSPISGRIGRALVTEGALVGQGEATALAVVQQIDPVYVNFTQSAGDVFQLRRAMESGQFKRAGGSQAASVKLVLSDGSEYAQAGKLLFTDLSVDSTTGQVTLRAEVPNPKGELLPGLYLRVRIEQAQASNAITLPQQAVTRTQQGDTVSVVGEDGKVSQRTVKISAAQNNRWVVLDGLKAGEKVMVDGFQKLQMLPPGTPVKPVPWQAPGTPAPAAATASAPASAEAPAAPASAASKP</sequence>
<feature type="domain" description="Multidrug resistance protein MdtA-like C-terminal permuted SH3" evidence="8">
    <location>
        <begin position="323"/>
        <end position="384"/>
    </location>
</feature>
<dbReference type="Pfam" id="PF25967">
    <property type="entry name" value="RND-MFP_C"/>
    <property type="match status" value="1"/>
</dbReference>
<accession>A0A561XX95</accession>
<dbReference type="Gene3D" id="1.10.287.470">
    <property type="entry name" value="Helix hairpin bin"/>
    <property type="match status" value="1"/>
</dbReference>
<dbReference type="InterPro" id="IPR006143">
    <property type="entry name" value="RND_pump_MFP"/>
</dbReference>
<evidence type="ECO:0000259" key="8">
    <source>
        <dbReference type="Pfam" id="PF25967"/>
    </source>
</evidence>
<evidence type="ECO:0000313" key="10">
    <source>
        <dbReference type="Proteomes" id="UP000321485"/>
    </source>
</evidence>
<feature type="domain" description="Multidrug resistance protein MdtA-like alpha-helical hairpin" evidence="5">
    <location>
        <begin position="123"/>
        <end position="191"/>
    </location>
</feature>
<comment type="subcellular location">
    <subcellularLocation>
        <location evidence="1">Cell envelope</location>
    </subcellularLocation>
</comment>
<dbReference type="PANTHER" id="PTHR30158">
    <property type="entry name" value="ACRA/E-RELATED COMPONENT OF DRUG EFFLUX TRANSPORTER"/>
    <property type="match status" value="1"/>
</dbReference>
<dbReference type="GO" id="GO:0005886">
    <property type="term" value="C:plasma membrane"/>
    <property type="evidence" value="ECO:0007669"/>
    <property type="project" value="TreeGrafter"/>
</dbReference>
<gene>
    <name evidence="9" type="ORF">ATF69_0519</name>
</gene>
<dbReference type="SUPFAM" id="SSF111369">
    <property type="entry name" value="HlyD-like secretion proteins"/>
    <property type="match status" value="1"/>
</dbReference>
<dbReference type="InterPro" id="IPR058625">
    <property type="entry name" value="MdtA-like_BSH"/>
</dbReference>
<dbReference type="EMBL" id="VJWE01000005">
    <property type="protein sequence ID" value="TWG40734.1"/>
    <property type="molecule type" value="Genomic_DNA"/>
</dbReference>
<dbReference type="AlphaFoldDB" id="A0A561XX95"/>
<evidence type="ECO:0000259" key="7">
    <source>
        <dbReference type="Pfam" id="PF25944"/>
    </source>
</evidence>
<dbReference type="NCBIfam" id="TIGR01730">
    <property type="entry name" value="RND_mfp"/>
    <property type="match status" value="1"/>
</dbReference>
<feature type="compositionally biased region" description="Low complexity" evidence="3">
    <location>
        <begin position="401"/>
        <end position="431"/>
    </location>
</feature>
<dbReference type="GO" id="GO:0030313">
    <property type="term" value="C:cell envelope"/>
    <property type="evidence" value="ECO:0007669"/>
    <property type="project" value="UniProtKB-SubCell"/>
</dbReference>
<organism evidence="9 10">
    <name type="scientific">Acidovorax delafieldii</name>
    <name type="common">Pseudomonas delafieldii</name>
    <dbReference type="NCBI Taxonomy" id="47920"/>
    <lineage>
        <taxon>Bacteria</taxon>
        <taxon>Pseudomonadati</taxon>
        <taxon>Pseudomonadota</taxon>
        <taxon>Betaproteobacteria</taxon>
        <taxon>Burkholderiales</taxon>
        <taxon>Comamonadaceae</taxon>
        <taxon>Acidovorax</taxon>
    </lineage>
</organism>
<dbReference type="GO" id="GO:0046677">
    <property type="term" value="P:response to antibiotic"/>
    <property type="evidence" value="ECO:0007669"/>
    <property type="project" value="TreeGrafter"/>
</dbReference>
<dbReference type="InterPro" id="IPR058624">
    <property type="entry name" value="MdtA-like_HH"/>
</dbReference>
<evidence type="ECO:0000256" key="3">
    <source>
        <dbReference type="SAM" id="MobiDB-lite"/>
    </source>
</evidence>
<reference evidence="9 10" key="1">
    <citation type="journal article" date="2015" name="Stand. Genomic Sci.">
        <title>Genomic Encyclopedia of Bacterial and Archaeal Type Strains, Phase III: the genomes of soil and plant-associated and newly described type strains.</title>
        <authorList>
            <person name="Whitman W.B."/>
            <person name="Woyke T."/>
            <person name="Klenk H.P."/>
            <person name="Zhou Y."/>
            <person name="Lilburn T.G."/>
            <person name="Beck B.J."/>
            <person name="De Vos P."/>
            <person name="Vandamme P."/>
            <person name="Eisen J.A."/>
            <person name="Garrity G."/>
            <person name="Hugenholtz P."/>
            <person name="Kyrpides N.C."/>
        </authorList>
    </citation>
    <scope>NUCLEOTIDE SEQUENCE [LARGE SCALE GENOMIC DNA]</scope>
    <source>
        <strain evidence="9 10">DSM 64</strain>
    </source>
</reference>
<evidence type="ECO:0000256" key="4">
    <source>
        <dbReference type="SAM" id="SignalP"/>
    </source>
</evidence>
<dbReference type="Pfam" id="PF25917">
    <property type="entry name" value="BSH_RND"/>
    <property type="match status" value="1"/>
</dbReference>
<name>A0A561XX95_ACIDE</name>
<dbReference type="Proteomes" id="UP000321485">
    <property type="component" value="Unassembled WGS sequence"/>
</dbReference>
<dbReference type="InterPro" id="IPR058626">
    <property type="entry name" value="MdtA-like_b-barrel"/>
</dbReference>
<proteinExistence type="inferred from homology"/>
<evidence type="ECO:0000259" key="6">
    <source>
        <dbReference type="Pfam" id="PF25917"/>
    </source>
</evidence>
<comment type="similarity">
    <text evidence="2">Belongs to the membrane fusion protein (MFP) (TC 8.A.1) family.</text>
</comment>
<evidence type="ECO:0000259" key="5">
    <source>
        <dbReference type="Pfam" id="PF25876"/>
    </source>
</evidence>
<dbReference type="RefSeq" id="WP_146869809.1">
    <property type="nucleotide sequence ID" value="NZ_VJWE01000005.1"/>
</dbReference>
<keyword evidence="4" id="KW-0732">Signal</keyword>
<dbReference type="GO" id="GO:0022857">
    <property type="term" value="F:transmembrane transporter activity"/>
    <property type="evidence" value="ECO:0007669"/>
    <property type="project" value="InterPro"/>
</dbReference>
<dbReference type="GeneID" id="51109599"/>
<dbReference type="Gene3D" id="2.40.420.20">
    <property type="match status" value="1"/>
</dbReference>
<feature type="chain" id="PRO_5021823696" evidence="4">
    <location>
        <begin position="41"/>
        <end position="431"/>
    </location>
</feature>
<protein>
    <submittedName>
        <fullName evidence="9">Membrane fusion protein (Multidrug efflux system)</fullName>
    </submittedName>
</protein>
<comment type="caution">
    <text evidence="9">The sequence shown here is derived from an EMBL/GenBank/DDBJ whole genome shotgun (WGS) entry which is preliminary data.</text>
</comment>
<dbReference type="Pfam" id="PF25876">
    <property type="entry name" value="HH_MFP_RND"/>
    <property type="match status" value="1"/>
</dbReference>
<evidence type="ECO:0000313" key="9">
    <source>
        <dbReference type="EMBL" id="TWG40734.1"/>
    </source>
</evidence>
<feature type="region of interest" description="Disordered" evidence="3">
    <location>
        <begin position="388"/>
        <end position="431"/>
    </location>
</feature>